<organism evidence="2 3">
    <name type="scientific">Solanum commersonii</name>
    <name type="common">Commerson's wild potato</name>
    <name type="synonym">Commerson's nightshade</name>
    <dbReference type="NCBI Taxonomy" id="4109"/>
    <lineage>
        <taxon>Eukaryota</taxon>
        <taxon>Viridiplantae</taxon>
        <taxon>Streptophyta</taxon>
        <taxon>Embryophyta</taxon>
        <taxon>Tracheophyta</taxon>
        <taxon>Spermatophyta</taxon>
        <taxon>Magnoliopsida</taxon>
        <taxon>eudicotyledons</taxon>
        <taxon>Gunneridae</taxon>
        <taxon>Pentapetalae</taxon>
        <taxon>asterids</taxon>
        <taxon>lamiids</taxon>
        <taxon>Solanales</taxon>
        <taxon>Solanaceae</taxon>
        <taxon>Solanoideae</taxon>
        <taxon>Solaneae</taxon>
        <taxon>Solanum</taxon>
    </lineage>
</organism>
<feature type="region of interest" description="Disordered" evidence="1">
    <location>
        <begin position="1"/>
        <end position="38"/>
    </location>
</feature>
<evidence type="ECO:0000313" key="2">
    <source>
        <dbReference type="EMBL" id="KAG5602875.1"/>
    </source>
</evidence>
<accession>A0A9J5YQ42</accession>
<keyword evidence="3" id="KW-1185">Reference proteome</keyword>
<dbReference type="Proteomes" id="UP000824120">
    <property type="component" value="Chromosome 6"/>
</dbReference>
<feature type="compositionally biased region" description="Basic and acidic residues" evidence="1">
    <location>
        <begin position="24"/>
        <end position="38"/>
    </location>
</feature>
<evidence type="ECO:0000256" key="1">
    <source>
        <dbReference type="SAM" id="MobiDB-lite"/>
    </source>
</evidence>
<comment type="caution">
    <text evidence="2">The sequence shown here is derived from an EMBL/GenBank/DDBJ whole genome shotgun (WGS) entry which is preliminary data.</text>
</comment>
<gene>
    <name evidence="2" type="ORF">H5410_034245</name>
</gene>
<evidence type="ECO:0000313" key="3">
    <source>
        <dbReference type="Proteomes" id="UP000824120"/>
    </source>
</evidence>
<reference evidence="2 3" key="1">
    <citation type="submission" date="2020-09" db="EMBL/GenBank/DDBJ databases">
        <title>De no assembly of potato wild relative species, Solanum commersonii.</title>
        <authorList>
            <person name="Cho K."/>
        </authorList>
    </citation>
    <scope>NUCLEOTIDE SEQUENCE [LARGE SCALE GENOMIC DNA]</scope>
    <source>
        <strain evidence="2">LZ3.2</strain>
        <tissue evidence="2">Leaf</tissue>
    </source>
</reference>
<dbReference type="EMBL" id="JACXVP010000006">
    <property type="protein sequence ID" value="KAG5602875.1"/>
    <property type="molecule type" value="Genomic_DNA"/>
</dbReference>
<sequence>MIQCSECGEKKEVGGRRPKPSMLMREERESSSNFERSCELSEEKKGSIENNFSNFRVNYHSYI</sequence>
<proteinExistence type="predicted"/>
<name>A0A9J5YQ42_SOLCO</name>
<protein>
    <submittedName>
        <fullName evidence="2">Uncharacterized protein</fullName>
    </submittedName>
</protein>
<dbReference type="AlphaFoldDB" id="A0A9J5YQ42"/>